<keyword evidence="6" id="KW-1185">Reference proteome</keyword>
<dbReference type="GO" id="GO:0016787">
    <property type="term" value="F:hydrolase activity"/>
    <property type="evidence" value="ECO:0007669"/>
    <property type="project" value="UniProtKB-KW"/>
</dbReference>
<evidence type="ECO:0000256" key="1">
    <source>
        <dbReference type="ARBA" id="ARBA00022605"/>
    </source>
</evidence>
<evidence type="ECO:0000256" key="4">
    <source>
        <dbReference type="ARBA" id="ARBA00029440"/>
    </source>
</evidence>
<dbReference type="Gene3D" id="1.10.287.1080">
    <property type="entry name" value="MazG-like"/>
    <property type="match status" value="1"/>
</dbReference>
<evidence type="ECO:0000313" key="5">
    <source>
        <dbReference type="EMBL" id="KAK1367026.1"/>
    </source>
</evidence>
<reference evidence="5" key="1">
    <citation type="submission" date="2023-02" db="EMBL/GenBank/DDBJ databases">
        <title>Genome of toxic invasive species Heracleum sosnowskyi carries increased number of genes despite the absence of recent whole-genome duplications.</title>
        <authorList>
            <person name="Schelkunov M."/>
            <person name="Shtratnikova V."/>
            <person name="Makarenko M."/>
            <person name="Klepikova A."/>
            <person name="Omelchenko D."/>
            <person name="Novikova G."/>
            <person name="Obukhova E."/>
            <person name="Bogdanov V."/>
            <person name="Penin A."/>
            <person name="Logacheva M."/>
        </authorList>
    </citation>
    <scope>NUCLEOTIDE SEQUENCE</scope>
    <source>
        <strain evidence="5">Hsosn_3</strain>
        <tissue evidence="5">Leaf</tissue>
    </source>
</reference>
<proteinExistence type="predicted"/>
<gene>
    <name evidence="5" type="ORF">POM88_042587</name>
</gene>
<comment type="pathway">
    <text evidence="4">Amino-acid biosynthesis.</text>
</comment>
<keyword evidence="1" id="KW-0028">Amino-acid biosynthesis</keyword>
<evidence type="ECO:0000256" key="2">
    <source>
        <dbReference type="ARBA" id="ARBA00022801"/>
    </source>
</evidence>
<dbReference type="Proteomes" id="UP001237642">
    <property type="component" value="Unassembled WGS sequence"/>
</dbReference>
<keyword evidence="2" id="KW-0378">Hydrolase</keyword>
<name>A0AAD8HH13_9APIA</name>
<accession>A0AAD8HH13</accession>
<dbReference type="PANTHER" id="PTHR42945">
    <property type="entry name" value="HISTIDINE BIOSYNTHESIS BIFUNCTIONAL PROTEIN"/>
    <property type="match status" value="1"/>
</dbReference>
<reference evidence="5" key="2">
    <citation type="submission" date="2023-05" db="EMBL/GenBank/DDBJ databases">
        <authorList>
            <person name="Schelkunov M.I."/>
        </authorList>
    </citation>
    <scope>NUCLEOTIDE SEQUENCE</scope>
    <source>
        <strain evidence="5">Hsosn_3</strain>
        <tissue evidence="5">Leaf</tissue>
    </source>
</reference>
<sequence>MELQGYKVYTIGYTWHKASQTSDYSGQSLVGDLMPLRSQEKSEDLVADKIYCGNSILRKSQKKSERLIGVPFGWCRRASIQDFILMQGHDQGCSYEADELCRTLEDSEEIPRTASEMADVLYHAMVSCRDSQDQALRKKEAASWKEADELCRTLEDSEEIPRTASEMADVLYHAMVSCRDSQDQALRKKEAASWKVAKVNIFC</sequence>
<keyword evidence="3" id="KW-0368">Histidine biosynthesis</keyword>
<dbReference type="PANTHER" id="PTHR42945:SF1">
    <property type="entry name" value="HISTIDINE BIOSYNTHESIS BIFUNCTIONAL PROTEIN HIS7"/>
    <property type="match status" value="1"/>
</dbReference>
<dbReference type="AlphaFoldDB" id="A0AAD8HH13"/>
<evidence type="ECO:0000256" key="3">
    <source>
        <dbReference type="ARBA" id="ARBA00023102"/>
    </source>
</evidence>
<protein>
    <recommendedName>
        <fullName evidence="7">Phosphoribosyl-ATP diphosphatase</fullName>
    </recommendedName>
</protein>
<dbReference type="GO" id="GO:0000105">
    <property type="term" value="P:L-histidine biosynthetic process"/>
    <property type="evidence" value="ECO:0007669"/>
    <property type="project" value="UniProtKB-KW"/>
</dbReference>
<organism evidence="5 6">
    <name type="scientific">Heracleum sosnowskyi</name>
    <dbReference type="NCBI Taxonomy" id="360622"/>
    <lineage>
        <taxon>Eukaryota</taxon>
        <taxon>Viridiplantae</taxon>
        <taxon>Streptophyta</taxon>
        <taxon>Embryophyta</taxon>
        <taxon>Tracheophyta</taxon>
        <taxon>Spermatophyta</taxon>
        <taxon>Magnoliopsida</taxon>
        <taxon>eudicotyledons</taxon>
        <taxon>Gunneridae</taxon>
        <taxon>Pentapetalae</taxon>
        <taxon>asterids</taxon>
        <taxon>campanulids</taxon>
        <taxon>Apiales</taxon>
        <taxon>Apiaceae</taxon>
        <taxon>Apioideae</taxon>
        <taxon>apioid superclade</taxon>
        <taxon>Tordylieae</taxon>
        <taxon>Tordyliinae</taxon>
        <taxon>Heracleum</taxon>
    </lineage>
</organism>
<evidence type="ECO:0008006" key="7">
    <source>
        <dbReference type="Google" id="ProtNLM"/>
    </source>
</evidence>
<dbReference type="EMBL" id="JAUIZM010000009">
    <property type="protein sequence ID" value="KAK1367026.1"/>
    <property type="molecule type" value="Genomic_DNA"/>
</dbReference>
<evidence type="ECO:0000313" key="6">
    <source>
        <dbReference type="Proteomes" id="UP001237642"/>
    </source>
</evidence>
<comment type="caution">
    <text evidence="5">The sequence shown here is derived from an EMBL/GenBank/DDBJ whole genome shotgun (WGS) entry which is preliminary data.</text>
</comment>